<dbReference type="OrthoDB" id="7951130at2"/>
<evidence type="ECO:0000256" key="2">
    <source>
        <dbReference type="SAM" id="SignalP"/>
    </source>
</evidence>
<keyword evidence="2" id="KW-0732">Signal</keyword>
<evidence type="ECO:0000313" key="5">
    <source>
        <dbReference type="Proteomes" id="UP000033608"/>
    </source>
</evidence>
<dbReference type="RefSeq" id="WP_046133610.1">
    <property type="nucleotide sequence ID" value="NZ_FQVC01000011.1"/>
</dbReference>
<gene>
    <name evidence="4" type="ORF">SAMN02745223_03220</name>
    <name evidence="3" type="ORF">VW29_01470</name>
</gene>
<dbReference type="EMBL" id="FQVC01000011">
    <property type="protein sequence ID" value="SHF65911.1"/>
    <property type="molecule type" value="Genomic_DNA"/>
</dbReference>
<sequence>MATTATLVIGASAALLTGVTPATAANLANQPDAQIAVFMVPLTILVLAMLYEVARFALRGNLPVEAPLRRNSRRYWKPGRDEG</sequence>
<keyword evidence="1" id="KW-1133">Transmembrane helix</keyword>
<feature type="transmembrane region" description="Helical" evidence="1">
    <location>
        <begin position="34"/>
        <end position="54"/>
    </location>
</feature>
<reference evidence="3 5" key="1">
    <citation type="submission" date="2015-03" db="EMBL/GenBank/DDBJ databases">
        <authorList>
            <person name="Hassan Y.I."/>
            <person name="Lepp D."/>
            <person name="Zhou T."/>
        </authorList>
    </citation>
    <scope>NUCLEOTIDE SEQUENCE [LARGE SCALE GENOMIC DNA]</scope>
    <source>
        <strain evidence="3 5">DSM 17137</strain>
    </source>
</reference>
<dbReference type="Proteomes" id="UP000184533">
    <property type="component" value="Unassembled WGS sequence"/>
</dbReference>
<dbReference type="STRING" id="1121477.SAMN02745223_03220"/>
<dbReference type="EMBL" id="LAJF01000025">
    <property type="protein sequence ID" value="KKB86604.1"/>
    <property type="molecule type" value="Genomic_DNA"/>
</dbReference>
<dbReference type="AlphaFoldDB" id="A0A0F5LWQ6"/>
<reference evidence="4 6" key="2">
    <citation type="submission" date="2016-11" db="EMBL/GenBank/DDBJ databases">
        <authorList>
            <person name="Jaros S."/>
            <person name="Januszkiewicz K."/>
            <person name="Wedrychowicz H."/>
        </authorList>
    </citation>
    <scope>NUCLEOTIDE SEQUENCE [LARGE SCALE GENOMIC DNA]</scope>
    <source>
        <strain evidence="4 6">DSM 17137</strain>
    </source>
</reference>
<evidence type="ECO:0000313" key="4">
    <source>
        <dbReference type="EMBL" id="SHF65911.1"/>
    </source>
</evidence>
<evidence type="ECO:0000256" key="1">
    <source>
        <dbReference type="SAM" id="Phobius"/>
    </source>
</evidence>
<organism evidence="3 5">
    <name type="scientific">Devosia limi DSM 17137</name>
    <dbReference type="NCBI Taxonomy" id="1121477"/>
    <lineage>
        <taxon>Bacteria</taxon>
        <taxon>Pseudomonadati</taxon>
        <taxon>Pseudomonadota</taxon>
        <taxon>Alphaproteobacteria</taxon>
        <taxon>Hyphomicrobiales</taxon>
        <taxon>Devosiaceae</taxon>
        <taxon>Devosia</taxon>
    </lineage>
</organism>
<feature type="signal peptide" evidence="2">
    <location>
        <begin position="1"/>
        <end position="24"/>
    </location>
</feature>
<proteinExistence type="predicted"/>
<keyword evidence="1" id="KW-0812">Transmembrane</keyword>
<keyword evidence="5" id="KW-1185">Reference proteome</keyword>
<keyword evidence="1" id="KW-0472">Membrane</keyword>
<evidence type="ECO:0000313" key="6">
    <source>
        <dbReference type="Proteomes" id="UP000184533"/>
    </source>
</evidence>
<name>A0A0F5LWQ6_9HYPH</name>
<feature type="chain" id="PRO_5015038418" evidence="2">
    <location>
        <begin position="25"/>
        <end position="83"/>
    </location>
</feature>
<accession>A0A0F5LWQ6</accession>
<evidence type="ECO:0000313" key="3">
    <source>
        <dbReference type="EMBL" id="KKB86604.1"/>
    </source>
</evidence>
<dbReference type="Proteomes" id="UP000033608">
    <property type="component" value="Unassembled WGS sequence"/>
</dbReference>
<protein>
    <submittedName>
        <fullName evidence="3">Uncharacterized protein</fullName>
    </submittedName>
</protein>
<dbReference type="PATRIC" id="fig|1121477.3.peg.1337"/>